<accession>A0AAV0XDM7</accession>
<dbReference type="Proteomes" id="UP001160148">
    <property type="component" value="Unassembled WGS sequence"/>
</dbReference>
<evidence type="ECO:0000313" key="1">
    <source>
        <dbReference type="EMBL" id="CAI6365646.1"/>
    </source>
</evidence>
<proteinExistence type="predicted"/>
<protein>
    <recommendedName>
        <fullName evidence="3">Zinc finger MYM-type protein 1-like</fullName>
    </recommendedName>
</protein>
<reference evidence="1 2" key="1">
    <citation type="submission" date="2023-01" db="EMBL/GenBank/DDBJ databases">
        <authorList>
            <person name="Whitehead M."/>
        </authorList>
    </citation>
    <scope>NUCLEOTIDE SEQUENCE [LARGE SCALE GENOMIC DNA]</scope>
</reference>
<comment type="caution">
    <text evidence="1">The sequence shown here is derived from an EMBL/GenBank/DDBJ whole genome shotgun (WGS) entry which is preliminary data.</text>
</comment>
<dbReference type="PANTHER" id="PTHR45749:SF28">
    <property type="entry name" value="ZINC FINGER MYM-TYPE PROTEIN 1-LIKE-RELATED"/>
    <property type="match status" value="1"/>
</dbReference>
<name>A0AAV0XDM7_9HEMI</name>
<dbReference type="AlphaFoldDB" id="A0AAV0XDM7"/>
<gene>
    <name evidence="1" type="ORF">MEUPH1_LOCUS20336</name>
</gene>
<evidence type="ECO:0008006" key="3">
    <source>
        <dbReference type="Google" id="ProtNLM"/>
    </source>
</evidence>
<evidence type="ECO:0000313" key="2">
    <source>
        <dbReference type="Proteomes" id="UP001160148"/>
    </source>
</evidence>
<dbReference type="InterPro" id="IPR012337">
    <property type="entry name" value="RNaseH-like_sf"/>
</dbReference>
<organism evidence="1 2">
    <name type="scientific">Macrosiphum euphorbiae</name>
    <name type="common">potato aphid</name>
    <dbReference type="NCBI Taxonomy" id="13131"/>
    <lineage>
        <taxon>Eukaryota</taxon>
        <taxon>Metazoa</taxon>
        <taxon>Ecdysozoa</taxon>
        <taxon>Arthropoda</taxon>
        <taxon>Hexapoda</taxon>
        <taxon>Insecta</taxon>
        <taxon>Pterygota</taxon>
        <taxon>Neoptera</taxon>
        <taxon>Paraneoptera</taxon>
        <taxon>Hemiptera</taxon>
        <taxon>Sternorrhyncha</taxon>
        <taxon>Aphidomorpha</taxon>
        <taxon>Aphidoidea</taxon>
        <taxon>Aphididae</taxon>
        <taxon>Macrosiphini</taxon>
        <taxon>Macrosiphum</taxon>
    </lineage>
</organism>
<sequence length="246" mass="28648">MFGRMYFKSTLRDVLTDKKKLITQSYDGANVMSGHISGVQTLIKSDYPNAHYVQCYAHLINLIMKAASCKSKETRIFFSNLTDINNFFTRSHQRVQVLDELVKKSLPKTVETRWNFKSRVVNTVYENRELIIECIYKIEATSNQTITINQAGALRKMLLESTFIYVFHRIMPHLDIIYNQLQKRSTSPVEINNAIYNFEINIQKENTLNNVDSIQVDEGESAKRKRENIYLTRNIIAKEVCDTIFN</sequence>
<dbReference type="EMBL" id="CARXXK010000004">
    <property type="protein sequence ID" value="CAI6365646.1"/>
    <property type="molecule type" value="Genomic_DNA"/>
</dbReference>
<dbReference type="PANTHER" id="PTHR45749">
    <property type="match status" value="1"/>
</dbReference>
<dbReference type="SUPFAM" id="SSF53098">
    <property type="entry name" value="Ribonuclease H-like"/>
    <property type="match status" value="1"/>
</dbReference>
<keyword evidence="2" id="KW-1185">Reference proteome</keyword>